<evidence type="ECO:0000256" key="1">
    <source>
        <dbReference type="SAM" id="Phobius"/>
    </source>
</evidence>
<proteinExistence type="predicted"/>
<comment type="caution">
    <text evidence="2">The sequence shown here is derived from an EMBL/GenBank/DDBJ whole genome shotgun (WGS) entry which is preliminary data.</text>
</comment>
<dbReference type="EMBL" id="VOSW01000001">
    <property type="protein sequence ID" value="KAE8761855.1"/>
    <property type="molecule type" value="Genomic_DNA"/>
</dbReference>
<name>A0A6N6WMJ0_9BURK</name>
<keyword evidence="1" id="KW-1133">Transmembrane helix</keyword>
<gene>
    <name evidence="2" type="ORF">FSO04_00455</name>
</gene>
<evidence type="ECO:0000313" key="2">
    <source>
        <dbReference type="EMBL" id="KAE8761855.1"/>
    </source>
</evidence>
<accession>A0A6N6WMJ0</accession>
<dbReference type="AlphaFoldDB" id="A0A6N6WMJ0"/>
<keyword evidence="1" id="KW-0472">Membrane</keyword>
<dbReference type="OrthoDB" id="9812802at2"/>
<protein>
    <recommendedName>
        <fullName evidence="4">Transmembrane protein</fullName>
    </recommendedName>
</protein>
<evidence type="ECO:0008006" key="4">
    <source>
        <dbReference type="Google" id="ProtNLM"/>
    </source>
</evidence>
<evidence type="ECO:0000313" key="3">
    <source>
        <dbReference type="Proteomes" id="UP000463700"/>
    </source>
</evidence>
<keyword evidence="1" id="KW-0812">Transmembrane</keyword>
<organism evidence="2 3">
    <name type="scientific">Paraburkholderia madseniana</name>
    <dbReference type="NCBI Taxonomy" id="2599607"/>
    <lineage>
        <taxon>Bacteria</taxon>
        <taxon>Pseudomonadati</taxon>
        <taxon>Pseudomonadota</taxon>
        <taxon>Betaproteobacteria</taxon>
        <taxon>Burkholderiales</taxon>
        <taxon>Burkholderiaceae</taxon>
        <taxon>Paraburkholderia</taxon>
    </lineage>
</organism>
<sequence length="85" mass="9469">MNTSSWIRRSHRWVSIAFTLTVIANFVAMAQGNGVPPPWITYAPLVPLALLLFSGLYLFALPYFGRYSSRHSSQRSVGDQEAPLA</sequence>
<dbReference type="RefSeq" id="WP_154557864.1">
    <property type="nucleotide sequence ID" value="NZ_VOSW01000001.1"/>
</dbReference>
<reference evidence="2 3" key="1">
    <citation type="journal article" date="2020" name="Int. J. Syst. Evol. Microbiol.">
        <title>Paraburkholderia madseniana sp. nov., a phenolic acid-degrading bacterium isolated from acidic forest soil.</title>
        <authorList>
            <person name="Wilhelm R.C."/>
            <person name="Murphy S.J.L."/>
            <person name="Feriancek N.M."/>
            <person name="Karasz D.C."/>
            <person name="DeRito C.M."/>
            <person name="Newman J.D."/>
            <person name="Buckley D.H."/>
        </authorList>
    </citation>
    <scope>NUCLEOTIDE SEQUENCE [LARGE SCALE GENOMIC DNA]</scope>
    <source>
        <strain evidence="2 3">RP11</strain>
    </source>
</reference>
<feature type="transmembrane region" description="Helical" evidence="1">
    <location>
        <begin position="42"/>
        <end position="65"/>
    </location>
</feature>
<dbReference type="Proteomes" id="UP000463700">
    <property type="component" value="Unassembled WGS sequence"/>
</dbReference>